<comment type="caution">
    <text evidence="1">The sequence shown here is derived from an EMBL/GenBank/DDBJ whole genome shotgun (WGS) entry which is preliminary data.</text>
</comment>
<dbReference type="EMBL" id="RJJD01000023">
    <property type="protein sequence ID" value="RNI22021.1"/>
    <property type="molecule type" value="Genomic_DNA"/>
</dbReference>
<proteinExistence type="predicted"/>
<organism evidence="1 2">
    <name type="scientific">Rufibacter latericius</name>
    <dbReference type="NCBI Taxonomy" id="2487040"/>
    <lineage>
        <taxon>Bacteria</taxon>
        <taxon>Pseudomonadati</taxon>
        <taxon>Bacteroidota</taxon>
        <taxon>Cytophagia</taxon>
        <taxon>Cytophagales</taxon>
        <taxon>Hymenobacteraceae</taxon>
        <taxon>Rufibacter</taxon>
    </lineage>
</organism>
<evidence type="ECO:0000313" key="1">
    <source>
        <dbReference type="EMBL" id="RNI22021.1"/>
    </source>
</evidence>
<evidence type="ECO:0000313" key="2">
    <source>
        <dbReference type="Proteomes" id="UP000272117"/>
    </source>
</evidence>
<name>A0A3M9M8Y8_9BACT</name>
<reference evidence="1 2" key="1">
    <citation type="submission" date="2018-11" db="EMBL/GenBank/DDBJ databases">
        <title>Rufibacter latericius sp. nov., isolated from water in Baiyang Lake.</title>
        <authorList>
            <person name="Yang Y."/>
        </authorList>
    </citation>
    <scope>NUCLEOTIDE SEQUENCE [LARGE SCALE GENOMIC DNA]</scope>
    <source>
        <strain evidence="1 2">R-22-1c-1</strain>
    </source>
</reference>
<dbReference type="RefSeq" id="WP_123129345.1">
    <property type="nucleotide sequence ID" value="NZ_RJJD01000023.1"/>
</dbReference>
<dbReference type="Proteomes" id="UP000272117">
    <property type="component" value="Unassembled WGS sequence"/>
</dbReference>
<evidence type="ECO:0008006" key="3">
    <source>
        <dbReference type="Google" id="ProtNLM"/>
    </source>
</evidence>
<keyword evidence="2" id="KW-1185">Reference proteome</keyword>
<gene>
    <name evidence="1" type="ORF">EFB08_23090</name>
</gene>
<sequence>MRLAPLHIHGDIIEIKALKTGVMCCIPFYDDDIFKPVQLARKYEGKQKTCLPVNVQINRYLKDIQRLIKFERFPLVTKNRQKNFVTLKLYQGLPARIIMQATGQRTESSFNYYAGISTKKLVTNFQKHSNGGQTGVQI</sequence>
<dbReference type="AlphaFoldDB" id="A0A3M9M8Y8"/>
<protein>
    <recommendedName>
        <fullName evidence="3">Tyr recombinase domain-containing protein</fullName>
    </recommendedName>
</protein>
<dbReference type="OrthoDB" id="1493636at2"/>
<accession>A0A3M9M8Y8</accession>